<evidence type="ECO:0000256" key="3">
    <source>
        <dbReference type="ARBA" id="ARBA00023186"/>
    </source>
</evidence>
<protein>
    <recommendedName>
        <fullName evidence="5">Prefoldin subunit 4</fullName>
    </recommendedName>
</protein>
<evidence type="ECO:0000256" key="4">
    <source>
        <dbReference type="ARBA" id="ARBA00024667"/>
    </source>
</evidence>
<name>A0A0L7QQ59_9HYME</name>
<evidence type="ECO:0000256" key="5">
    <source>
        <dbReference type="PIRNR" id="PIRNR016477"/>
    </source>
</evidence>
<keyword evidence="6" id="KW-0175">Coiled coil</keyword>
<dbReference type="PIRSF" id="PIRSF016477">
    <property type="entry name" value="Prefoldin_subunit_4"/>
    <property type="match status" value="1"/>
</dbReference>
<feature type="coiled-coil region" evidence="6">
    <location>
        <begin position="94"/>
        <end position="121"/>
    </location>
</feature>
<proteinExistence type="inferred from homology"/>
<evidence type="ECO:0000313" key="7">
    <source>
        <dbReference type="EMBL" id="KOC60626.1"/>
    </source>
</evidence>
<dbReference type="SUPFAM" id="SSF46579">
    <property type="entry name" value="Prefoldin"/>
    <property type="match status" value="1"/>
</dbReference>
<dbReference type="Gene3D" id="1.10.287.370">
    <property type="match status" value="1"/>
</dbReference>
<dbReference type="Proteomes" id="UP000053825">
    <property type="component" value="Unassembled WGS sequence"/>
</dbReference>
<dbReference type="AlphaFoldDB" id="A0A0L7QQ59"/>
<organism evidence="7 8">
    <name type="scientific">Habropoda laboriosa</name>
    <dbReference type="NCBI Taxonomy" id="597456"/>
    <lineage>
        <taxon>Eukaryota</taxon>
        <taxon>Metazoa</taxon>
        <taxon>Ecdysozoa</taxon>
        <taxon>Arthropoda</taxon>
        <taxon>Hexapoda</taxon>
        <taxon>Insecta</taxon>
        <taxon>Pterygota</taxon>
        <taxon>Neoptera</taxon>
        <taxon>Endopterygota</taxon>
        <taxon>Hymenoptera</taxon>
        <taxon>Apocrita</taxon>
        <taxon>Aculeata</taxon>
        <taxon>Apoidea</taxon>
        <taxon>Anthophila</taxon>
        <taxon>Apidae</taxon>
        <taxon>Habropoda</taxon>
    </lineage>
</organism>
<evidence type="ECO:0000256" key="6">
    <source>
        <dbReference type="SAM" id="Coils"/>
    </source>
</evidence>
<dbReference type="Pfam" id="PF01920">
    <property type="entry name" value="Prefoldin_2"/>
    <property type="match status" value="1"/>
</dbReference>
<dbReference type="FunFam" id="1.10.287.370:FF:000005">
    <property type="entry name" value="Prefoldin subunit 4"/>
    <property type="match status" value="1"/>
</dbReference>
<comment type="function">
    <text evidence="4 5">Binds specifically to cytosolic chaperonin (c-CPN) and transfers target proteins to it. Binds to nascent polypeptide chain and promotes folding in an environment in which there are many competing pathways for nonnative proteins.</text>
</comment>
<evidence type="ECO:0000313" key="8">
    <source>
        <dbReference type="Proteomes" id="UP000053825"/>
    </source>
</evidence>
<evidence type="ECO:0000256" key="1">
    <source>
        <dbReference type="ARBA" id="ARBA00008045"/>
    </source>
</evidence>
<evidence type="ECO:0000256" key="2">
    <source>
        <dbReference type="ARBA" id="ARBA00011695"/>
    </source>
</evidence>
<dbReference type="GO" id="GO:0006457">
    <property type="term" value="P:protein folding"/>
    <property type="evidence" value="ECO:0007669"/>
    <property type="project" value="UniProtKB-UniRule"/>
</dbReference>
<dbReference type="InterPro" id="IPR016661">
    <property type="entry name" value="PFDN4"/>
</dbReference>
<dbReference type="PANTHER" id="PTHR21100">
    <property type="entry name" value="PREFOLDIN SUBUNIT 4"/>
    <property type="match status" value="1"/>
</dbReference>
<reference evidence="7 8" key="1">
    <citation type="submission" date="2015-07" db="EMBL/GenBank/DDBJ databases">
        <title>The genome of Habropoda laboriosa.</title>
        <authorList>
            <person name="Pan H."/>
            <person name="Kapheim K."/>
        </authorList>
    </citation>
    <scope>NUCLEOTIDE SEQUENCE [LARGE SCALE GENOMIC DNA]</scope>
    <source>
        <strain evidence="7">0110345459</strain>
    </source>
</reference>
<comment type="subunit">
    <text evidence="2 5">Heterohexamer of two PFD-alpha type and four PFD-beta type subunits.</text>
</comment>
<feature type="coiled-coil region" evidence="6">
    <location>
        <begin position="27"/>
        <end position="57"/>
    </location>
</feature>
<sequence length="137" mass="15965">MSARKNVQSGFQPDSDVYITYEDQQKINKFARQNAKMDDLKEELKMKQNVLKSLEDACDELVLLDEDAKIPYYIGEVFVYETMEKTQSYLNDLKDKKKMEISELENKCADLKSIVTDLKTQLYAKFGSRINLEAEED</sequence>
<dbReference type="EMBL" id="KQ414806">
    <property type="protein sequence ID" value="KOC60626.1"/>
    <property type="molecule type" value="Genomic_DNA"/>
</dbReference>
<dbReference type="InterPro" id="IPR009053">
    <property type="entry name" value="Prefoldin"/>
</dbReference>
<comment type="similarity">
    <text evidence="1 5">Belongs to the prefoldin subunit beta family.</text>
</comment>
<accession>A0A0L7QQ59</accession>
<dbReference type="GO" id="GO:0051082">
    <property type="term" value="F:unfolded protein binding"/>
    <property type="evidence" value="ECO:0007669"/>
    <property type="project" value="InterPro"/>
</dbReference>
<dbReference type="GO" id="GO:0016272">
    <property type="term" value="C:prefoldin complex"/>
    <property type="evidence" value="ECO:0007669"/>
    <property type="project" value="UniProtKB-UniRule"/>
</dbReference>
<keyword evidence="8" id="KW-1185">Reference proteome</keyword>
<dbReference type="STRING" id="597456.A0A0L7QQ59"/>
<dbReference type="CDD" id="cd23165">
    <property type="entry name" value="Prefoldin_4"/>
    <property type="match status" value="1"/>
</dbReference>
<dbReference type="PANTHER" id="PTHR21100:SF9">
    <property type="entry name" value="PREFOLDIN SUBUNIT 4"/>
    <property type="match status" value="1"/>
</dbReference>
<gene>
    <name evidence="7" type="ORF">WH47_07987</name>
</gene>
<dbReference type="GO" id="GO:0005737">
    <property type="term" value="C:cytoplasm"/>
    <property type="evidence" value="ECO:0007669"/>
    <property type="project" value="TreeGrafter"/>
</dbReference>
<keyword evidence="3 5" id="KW-0143">Chaperone</keyword>
<dbReference type="OrthoDB" id="10250441at2759"/>
<dbReference type="InterPro" id="IPR002777">
    <property type="entry name" value="PFD_beta-like"/>
</dbReference>